<evidence type="ECO:0000259" key="3">
    <source>
        <dbReference type="Pfam" id="PF22666"/>
    </source>
</evidence>
<keyword evidence="1" id="KW-0732">Signal</keyword>
<dbReference type="Proteomes" id="UP000294621">
    <property type="component" value="Unassembled WGS sequence"/>
</dbReference>
<evidence type="ECO:0000256" key="1">
    <source>
        <dbReference type="ARBA" id="ARBA00022729"/>
    </source>
</evidence>
<dbReference type="InterPro" id="IPR008979">
    <property type="entry name" value="Galactose-bd-like_sf"/>
</dbReference>
<dbReference type="InterPro" id="IPR054593">
    <property type="entry name" value="Beta-mannosidase-like_N2"/>
</dbReference>
<name>A0A4R5Y787_9MICC</name>
<dbReference type="SUPFAM" id="SSF49785">
    <property type="entry name" value="Galactose-binding domain-like"/>
    <property type="match status" value="2"/>
</dbReference>
<dbReference type="Pfam" id="PF17132">
    <property type="entry name" value="Glyco_hydro_106"/>
    <property type="match status" value="1"/>
</dbReference>
<sequence length="965" mass="102718">MVPVAAPPSVSGPYQDVPFAAVRKDPVGVPDHYEDIAVVAIPRRGGHAPLVPVRISASGPASGDRTLDSLADGRFWPSAEVPADGQACWLVAELDGPAPVASVRIGLPAQRGFGVPPAPRARLEASNDGVMFRTVVDLPASPSPVRSASFPAVTARYFRLVLEAATPGTIPVTRGIRTPSFPATANSVPAFKVTALQLFSGARITRAEEKTGYAPVPDFYALDGGPSSASDAIQLQDVVDVTRYLRPDGTLDWSPDAGEWTVLRFGYSLTGHLNAPAPVDATGLEVDKLDAGLVTEYFEQYLGFFEDALGTELVGTTGVSALLSDSIESGPQNWTATMRSEFGERRGYDLLPWLPAVTGIIVGDAQQSDAFLWDLRKTISELLAENHYGTIAGIAHGRGMTYYAEALEDHRPQLGDDLEMRSHADVPMGAMWCYEPETGPKATYVADLRGAASVAHIYGKAATGAESMSAYGKPFAYTPRKLKPVVDMEFVLGVNLINIHTSPHQPDAAPKPGITLSPYLGQSFTRNETWAHAAKPWLDYIARCSHLLQQGTHAADIAYFYGEEAPVTGVFGDSSPDIPEGHGFDFINLDGLLNHVTVTTDGCLLTTGGTRYRVLFLGGSSRRMTLAAIRRITELLDGGATVAGWRPERSPSRSDDGTVWATAVESLWNGRPGLLDLAGVPEPAGVAAALARMGVEPDWTAAASEGAKLPVIHRHLDGAELYFVSNQLDRPEKITATFRGEAASAEVWDPVQVSRSAVCMRTEAGRTAVDLHLEAFGSAFILLRPAGAETVHGAASQLDMLEQKVALEGPWEITFDGDNQSPPPLTLSAPALWSGPGADAHGRDVKYFSGTATYRHTFTADPAALGAGRRLVLDLGDVSDLAVVRLNGKEAGTVWTHPFRINITAAVRAGSNDLEIAVTNAWWNRLAGDAAAGDHTRPGAAIFEADADVLPAGIRGPVRLTVQMS</sequence>
<dbReference type="AlphaFoldDB" id="A0A4R5Y787"/>
<protein>
    <submittedName>
        <fullName evidence="4">Glycoside hydrolase</fullName>
    </submittedName>
</protein>
<dbReference type="PANTHER" id="PTHR43817">
    <property type="entry name" value="GLYCOSYL HYDROLASE"/>
    <property type="match status" value="1"/>
</dbReference>
<evidence type="ECO:0000256" key="2">
    <source>
        <dbReference type="ARBA" id="ARBA00022801"/>
    </source>
</evidence>
<dbReference type="GO" id="GO:0004553">
    <property type="term" value="F:hydrolase activity, hydrolyzing O-glycosyl compounds"/>
    <property type="evidence" value="ECO:0007669"/>
    <property type="project" value="UniProtKB-ARBA"/>
</dbReference>
<dbReference type="OrthoDB" id="9761519at2"/>
<dbReference type="EMBL" id="SMZQ01000002">
    <property type="protein sequence ID" value="TDL39627.1"/>
    <property type="molecule type" value="Genomic_DNA"/>
</dbReference>
<evidence type="ECO:0000313" key="4">
    <source>
        <dbReference type="EMBL" id="TDL39627.1"/>
    </source>
</evidence>
<evidence type="ECO:0000313" key="5">
    <source>
        <dbReference type="Proteomes" id="UP000294621"/>
    </source>
</evidence>
<gene>
    <name evidence="4" type="ORF">E2R57_03855</name>
</gene>
<dbReference type="PANTHER" id="PTHR43817:SF1">
    <property type="entry name" value="HYDROLASE, FAMILY 43, PUTATIVE (AFU_ORTHOLOGUE AFUA_3G01660)-RELATED"/>
    <property type="match status" value="1"/>
</dbReference>
<dbReference type="Gene3D" id="2.60.120.260">
    <property type="entry name" value="Galactose-binding domain-like"/>
    <property type="match status" value="2"/>
</dbReference>
<proteinExistence type="predicted"/>
<reference evidence="4 5" key="1">
    <citation type="submission" date="2019-03" db="EMBL/GenBank/DDBJ databases">
        <title>Genome Sequencing and Assembly of Various Microbes Isolated from Partially Reclaimed Soil and Acid Mine Drainage (AMD) Site.</title>
        <authorList>
            <person name="Steinbock B."/>
            <person name="Bechtold R."/>
            <person name="Sevigny J.L."/>
            <person name="Thomas D."/>
            <person name="Cuthill L.R."/>
            <person name="Aveiro Johannsen E.J."/>
            <person name="Thomas K."/>
            <person name="Ghosh A."/>
        </authorList>
    </citation>
    <scope>NUCLEOTIDE SEQUENCE [LARGE SCALE GENOMIC DNA]</scope>
    <source>
        <strain evidence="4 5">S-A1</strain>
    </source>
</reference>
<organism evidence="4 5">
    <name type="scientific">Arthrobacter nitrophenolicus</name>
    <dbReference type="NCBI Taxonomy" id="683150"/>
    <lineage>
        <taxon>Bacteria</taxon>
        <taxon>Bacillati</taxon>
        <taxon>Actinomycetota</taxon>
        <taxon>Actinomycetes</taxon>
        <taxon>Micrococcales</taxon>
        <taxon>Micrococcaceae</taxon>
        <taxon>Arthrobacter</taxon>
    </lineage>
</organism>
<dbReference type="Pfam" id="PF22666">
    <property type="entry name" value="Glyco_hydro_2_N2"/>
    <property type="match status" value="1"/>
</dbReference>
<keyword evidence="2 4" id="KW-0378">Hydrolase</keyword>
<dbReference type="NCBIfam" id="NF045579">
    <property type="entry name" value="rhamnoside_JR"/>
    <property type="match status" value="1"/>
</dbReference>
<feature type="domain" description="Beta-mannosidase-like galactose-binding" evidence="3">
    <location>
        <begin position="844"/>
        <end position="933"/>
    </location>
</feature>
<comment type="caution">
    <text evidence="4">The sequence shown here is derived from an EMBL/GenBank/DDBJ whole genome shotgun (WGS) entry which is preliminary data.</text>
</comment>
<accession>A0A4R5Y787</accession>